<gene>
    <name evidence="1" type="ORF">LSAT_V11C200095090</name>
</gene>
<organism evidence="1 2">
    <name type="scientific">Lactuca sativa</name>
    <name type="common">Garden lettuce</name>
    <dbReference type="NCBI Taxonomy" id="4236"/>
    <lineage>
        <taxon>Eukaryota</taxon>
        <taxon>Viridiplantae</taxon>
        <taxon>Streptophyta</taxon>
        <taxon>Embryophyta</taxon>
        <taxon>Tracheophyta</taxon>
        <taxon>Spermatophyta</taxon>
        <taxon>Magnoliopsida</taxon>
        <taxon>eudicotyledons</taxon>
        <taxon>Gunneridae</taxon>
        <taxon>Pentapetalae</taxon>
        <taxon>asterids</taxon>
        <taxon>campanulids</taxon>
        <taxon>Asterales</taxon>
        <taxon>Asteraceae</taxon>
        <taxon>Cichorioideae</taxon>
        <taxon>Cichorieae</taxon>
        <taxon>Lactucinae</taxon>
        <taxon>Lactuca</taxon>
    </lineage>
</organism>
<dbReference type="AlphaFoldDB" id="A0A9R1XMY1"/>
<proteinExistence type="predicted"/>
<sequence>MGWGVTITLKSEEEVLYISKSQRNIKTLTKEGYKMLTKGRVSKEPHNHGDLKRLTIRVLGGRGLKATATTMESGATCTRIVG</sequence>
<evidence type="ECO:0000313" key="2">
    <source>
        <dbReference type="Proteomes" id="UP000235145"/>
    </source>
</evidence>
<accession>A0A9R1XMY1</accession>
<dbReference type="EMBL" id="NBSK02000002">
    <property type="protein sequence ID" value="KAJ0220855.1"/>
    <property type="molecule type" value="Genomic_DNA"/>
</dbReference>
<evidence type="ECO:0000313" key="1">
    <source>
        <dbReference type="EMBL" id="KAJ0220855.1"/>
    </source>
</evidence>
<protein>
    <submittedName>
        <fullName evidence="1">Uncharacterized protein</fullName>
    </submittedName>
</protein>
<dbReference type="Proteomes" id="UP000235145">
    <property type="component" value="Unassembled WGS sequence"/>
</dbReference>
<keyword evidence="2" id="KW-1185">Reference proteome</keyword>
<reference evidence="1 2" key="1">
    <citation type="journal article" date="2017" name="Nat. Commun.">
        <title>Genome assembly with in vitro proximity ligation data and whole-genome triplication in lettuce.</title>
        <authorList>
            <person name="Reyes-Chin-Wo S."/>
            <person name="Wang Z."/>
            <person name="Yang X."/>
            <person name="Kozik A."/>
            <person name="Arikit S."/>
            <person name="Song C."/>
            <person name="Xia L."/>
            <person name="Froenicke L."/>
            <person name="Lavelle D.O."/>
            <person name="Truco M.J."/>
            <person name="Xia R."/>
            <person name="Zhu S."/>
            <person name="Xu C."/>
            <person name="Xu H."/>
            <person name="Xu X."/>
            <person name="Cox K."/>
            <person name="Korf I."/>
            <person name="Meyers B.C."/>
            <person name="Michelmore R.W."/>
        </authorList>
    </citation>
    <scope>NUCLEOTIDE SEQUENCE [LARGE SCALE GENOMIC DNA]</scope>
    <source>
        <strain evidence="2">cv. Salinas</strain>
        <tissue evidence="1">Seedlings</tissue>
    </source>
</reference>
<name>A0A9R1XMY1_LACSA</name>
<comment type="caution">
    <text evidence="1">The sequence shown here is derived from an EMBL/GenBank/DDBJ whole genome shotgun (WGS) entry which is preliminary data.</text>
</comment>